<sequence length="170" mass="17892">MTNLVTSEAAHVDPSNLPVIDHLDFLTRVLLPGEATGGSFSVVEQRARLGCMTPRHLHGRESETFIVLDGALEGWCEGDTTLVQAGTVLHLPAGREHAFRVASGSAHFYNVISPAGFETFFPATGRPVVQTFDGELPVPGPVPPEAAAVLQGVLASLGCELLGMPPFPVG</sequence>
<comment type="caution">
    <text evidence="2">The sequence shown here is derived from an EMBL/GenBank/DDBJ whole genome shotgun (WGS) entry which is preliminary data.</text>
</comment>
<dbReference type="PANTHER" id="PTHR36440:SF1">
    <property type="entry name" value="PUTATIVE (AFU_ORTHOLOGUE AFUA_8G07350)-RELATED"/>
    <property type="match status" value="1"/>
</dbReference>
<proteinExistence type="predicted"/>
<evidence type="ECO:0000313" key="2">
    <source>
        <dbReference type="EMBL" id="GAA1987581.1"/>
    </source>
</evidence>
<dbReference type="PANTHER" id="PTHR36440">
    <property type="entry name" value="PUTATIVE (AFU_ORTHOLOGUE AFUA_8G07350)-RELATED"/>
    <property type="match status" value="1"/>
</dbReference>
<dbReference type="Proteomes" id="UP001500013">
    <property type="component" value="Unassembled WGS sequence"/>
</dbReference>
<dbReference type="InterPro" id="IPR014710">
    <property type="entry name" value="RmlC-like_jellyroll"/>
</dbReference>
<accession>A0ABP5DYV9</accession>
<dbReference type="Gene3D" id="2.60.120.10">
    <property type="entry name" value="Jelly Rolls"/>
    <property type="match status" value="1"/>
</dbReference>
<name>A0ABP5DYV9_9MICO</name>
<dbReference type="SUPFAM" id="SSF51182">
    <property type="entry name" value="RmlC-like cupins"/>
    <property type="match status" value="1"/>
</dbReference>
<keyword evidence="3" id="KW-1185">Reference proteome</keyword>
<organism evidence="2 3">
    <name type="scientific">Terrabacter lapilli</name>
    <dbReference type="NCBI Taxonomy" id="436231"/>
    <lineage>
        <taxon>Bacteria</taxon>
        <taxon>Bacillati</taxon>
        <taxon>Actinomycetota</taxon>
        <taxon>Actinomycetes</taxon>
        <taxon>Micrococcales</taxon>
        <taxon>Intrasporangiaceae</taxon>
        <taxon>Terrabacter</taxon>
    </lineage>
</organism>
<dbReference type="EMBL" id="BAAAPU010000009">
    <property type="protein sequence ID" value="GAA1987581.1"/>
    <property type="molecule type" value="Genomic_DNA"/>
</dbReference>
<feature type="domain" description="Cupin type-2" evidence="1">
    <location>
        <begin position="51"/>
        <end position="108"/>
    </location>
</feature>
<gene>
    <name evidence="2" type="ORF">GCM10009817_31430</name>
</gene>
<dbReference type="InterPro" id="IPR011051">
    <property type="entry name" value="RmlC_Cupin_sf"/>
</dbReference>
<dbReference type="RefSeq" id="WP_344064582.1">
    <property type="nucleotide sequence ID" value="NZ_BAAAPU010000009.1"/>
</dbReference>
<evidence type="ECO:0000313" key="3">
    <source>
        <dbReference type="Proteomes" id="UP001500013"/>
    </source>
</evidence>
<protein>
    <recommendedName>
        <fullName evidence="1">Cupin type-2 domain-containing protein</fullName>
    </recommendedName>
</protein>
<dbReference type="InterPro" id="IPR053146">
    <property type="entry name" value="QDO-like"/>
</dbReference>
<dbReference type="InterPro" id="IPR013096">
    <property type="entry name" value="Cupin_2"/>
</dbReference>
<evidence type="ECO:0000259" key="1">
    <source>
        <dbReference type="Pfam" id="PF07883"/>
    </source>
</evidence>
<reference evidence="3" key="1">
    <citation type="journal article" date="2019" name="Int. J. Syst. Evol. Microbiol.">
        <title>The Global Catalogue of Microorganisms (GCM) 10K type strain sequencing project: providing services to taxonomists for standard genome sequencing and annotation.</title>
        <authorList>
            <consortium name="The Broad Institute Genomics Platform"/>
            <consortium name="The Broad Institute Genome Sequencing Center for Infectious Disease"/>
            <person name="Wu L."/>
            <person name="Ma J."/>
        </authorList>
    </citation>
    <scope>NUCLEOTIDE SEQUENCE [LARGE SCALE GENOMIC DNA]</scope>
    <source>
        <strain evidence="3">JCM 15628</strain>
    </source>
</reference>
<dbReference type="Pfam" id="PF07883">
    <property type="entry name" value="Cupin_2"/>
    <property type="match status" value="1"/>
</dbReference>